<reference evidence="7" key="1">
    <citation type="journal article" date="2021" name="Environ. Microbiol.">
        <title>New insights into the diversity and evolution of the archaeal mobilome from three complete genomes of Saccharolobus shibatae.</title>
        <authorList>
            <person name="Medvedeva S."/>
            <person name="Brandt D."/>
            <person name="Cvirkaite-Krupovic V."/>
            <person name="Liu Y."/>
            <person name="Severinov K."/>
            <person name="Ishino S."/>
            <person name="Ishino Y."/>
            <person name="Prangishvili D."/>
            <person name="Kalinowski J."/>
            <person name="Krupovic M."/>
        </authorList>
    </citation>
    <scope>NUCLEOTIDE SEQUENCE</scope>
    <source>
        <strain evidence="7">B12</strain>
    </source>
</reference>
<dbReference type="OrthoDB" id="28434at2157"/>
<dbReference type="Pfam" id="PF12804">
    <property type="entry name" value="NTP_transf_3"/>
    <property type="match status" value="1"/>
</dbReference>
<dbReference type="AlphaFoldDB" id="A0A8F5BQZ4"/>
<keyword evidence="2 7" id="KW-0808">Transferase</keyword>
<dbReference type="GO" id="GO:0006777">
    <property type="term" value="P:Mo-molybdopterin cofactor biosynthetic process"/>
    <property type="evidence" value="ECO:0007669"/>
    <property type="project" value="InterPro"/>
</dbReference>
<evidence type="ECO:0000256" key="2">
    <source>
        <dbReference type="ARBA" id="ARBA00022679"/>
    </source>
</evidence>
<gene>
    <name evidence="7" type="ORF">J5U23_02733</name>
</gene>
<dbReference type="EC" id="2.7.7.77" evidence="7"/>
<sequence length="194" mass="22229">MSYNYSYDVIILSGGLSKRFGIDKCCFEVNSKTMLSRLLEQFDNPIVVSRSSRRIKKGILVVENGEYEGPVKGVKEGLKYVRRDRVFITGCDFPFLTRSFADYLCSKPYDIVIPFDDRPQPLLACYSTGLLSENIDKINGLVELIEFSSTVYFIGTEELLKIDPLLYSLININSIIDLIYRPIRIKTRSNLIIR</sequence>
<dbReference type="GO" id="GO:0046872">
    <property type="term" value="F:metal ion binding"/>
    <property type="evidence" value="ECO:0007669"/>
    <property type="project" value="UniProtKB-KW"/>
</dbReference>
<keyword evidence="1" id="KW-0963">Cytoplasm</keyword>
<dbReference type="GO" id="GO:0061603">
    <property type="term" value="F:molybdenum cofactor guanylyltransferase activity"/>
    <property type="evidence" value="ECO:0007669"/>
    <property type="project" value="UniProtKB-EC"/>
</dbReference>
<dbReference type="GO" id="GO:0000166">
    <property type="term" value="F:nucleotide binding"/>
    <property type="evidence" value="ECO:0007669"/>
    <property type="project" value="UniProtKB-KW"/>
</dbReference>
<dbReference type="KEGG" id="sshi:J5U23_02733"/>
<dbReference type="CDD" id="cd02503">
    <property type="entry name" value="MobA"/>
    <property type="match status" value="1"/>
</dbReference>
<dbReference type="PANTHER" id="PTHR19136:SF81">
    <property type="entry name" value="MOLYBDENUM COFACTOR GUANYLYLTRANSFERASE"/>
    <property type="match status" value="1"/>
</dbReference>
<organism evidence="7 8">
    <name type="scientific">Saccharolobus shibatae (strain ATCC 51178 / DSM 5389 / JCM 8931 / NBRC 15437 / B12)</name>
    <name type="common">Sulfolobus shibatae</name>
    <dbReference type="NCBI Taxonomy" id="523848"/>
    <lineage>
        <taxon>Archaea</taxon>
        <taxon>Thermoproteota</taxon>
        <taxon>Thermoprotei</taxon>
        <taxon>Sulfolobales</taxon>
        <taxon>Sulfolobaceae</taxon>
        <taxon>Saccharolobus</taxon>
    </lineage>
</organism>
<evidence type="ECO:0000313" key="7">
    <source>
        <dbReference type="EMBL" id="QXJ29847.1"/>
    </source>
</evidence>
<dbReference type="EMBL" id="CP077717">
    <property type="protein sequence ID" value="QXJ29847.1"/>
    <property type="molecule type" value="Genomic_DNA"/>
</dbReference>
<evidence type="ECO:0000313" key="8">
    <source>
        <dbReference type="Proteomes" id="UP000694018"/>
    </source>
</evidence>
<dbReference type="Proteomes" id="UP000694018">
    <property type="component" value="Chromosome"/>
</dbReference>
<evidence type="ECO:0000256" key="1">
    <source>
        <dbReference type="ARBA" id="ARBA00022490"/>
    </source>
</evidence>
<evidence type="ECO:0000256" key="5">
    <source>
        <dbReference type="ARBA" id="ARBA00022842"/>
    </source>
</evidence>
<keyword evidence="4" id="KW-0547">Nucleotide-binding</keyword>
<dbReference type="InterPro" id="IPR013482">
    <property type="entry name" value="Molybde_CF_guanTrfase"/>
</dbReference>
<dbReference type="RefSeq" id="WP_218266389.1">
    <property type="nucleotide sequence ID" value="NZ_CP077717.1"/>
</dbReference>
<name>A0A8F5BQZ4_SACSH</name>
<evidence type="ECO:0000256" key="4">
    <source>
        <dbReference type="ARBA" id="ARBA00022741"/>
    </source>
</evidence>
<dbReference type="InterPro" id="IPR025877">
    <property type="entry name" value="MobA-like_NTP_Trfase"/>
</dbReference>
<feature type="domain" description="MobA-like NTP transferase" evidence="6">
    <location>
        <begin position="9"/>
        <end position="132"/>
    </location>
</feature>
<keyword evidence="3" id="KW-0479">Metal-binding</keyword>
<keyword evidence="7" id="KW-0548">Nucleotidyltransferase</keyword>
<dbReference type="PANTHER" id="PTHR19136">
    <property type="entry name" value="MOLYBDENUM COFACTOR GUANYLYLTRANSFERASE"/>
    <property type="match status" value="1"/>
</dbReference>
<protein>
    <submittedName>
        <fullName evidence="7">Molybdenum cofactor guanylyltransferase</fullName>
        <ecNumber evidence="7">2.7.7.77</ecNumber>
    </submittedName>
</protein>
<accession>A0A8F5BQZ4</accession>
<dbReference type="GeneID" id="65564208"/>
<proteinExistence type="predicted"/>
<keyword evidence="5" id="KW-0460">Magnesium</keyword>
<evidence type="ECO:0000259" key="6">
    <source>
        <dbReference type="Pfam" id="PF12804"/>
    </source>
</evidence>
<evidence type="ECO:0000256" key="3">
    <source>
        <dbReference type="ARBA" id="ARBA00022723"/>
    </source>
</evidence>